<dbReference type="GO" id="GO:0000053">
    <property type="term" value="P:argininosuccinate metabolic process"/>
    <property type="evidence" value="ECO:0007669"/>
    <property type="project" value="TreeGrafter"/>
</dbReference>
<feature type="binding site" evidence="9">
    <location>
        <position position="349"/>
    </location>
    <ligand>
        <name>L-citrulline</name>
        <dbReference type="ChEBI" id="CHEBI:57743"/>
    </ligand>
</feature>
<dbReference type="PANTHER" id="PTHR11587">
    <property type="entry name" value="ARGININOSUCCINATE SYNTHASE"/>
    <property type="match status" value="1"/>
</dbReference>
<feature type="domain" description="Arginosuccinate synthase-like N-terminal" evidence="11">
    <location>
        <begin position="73"/>
        <end position="238"/>
    </location>
</feature>
<keyword evidence="4 9" id="KW-0055">Arginine biosynthesis</keyword>
<feature type="binding site" evidence="9">
    <location>
        <position position="191"/>
    </location>
    <ligand>
        <name>L-citrulline</name>
        <dbReference type="ChEBI" id="CHEBI:57743"/>
    </ligand>
</feature>
<comment type="subcellular location">
    <subcellularLocation>
        <location evidence="9">Cytoplasm</location>
    </subcellularLocation>
</comment>
<dbReference type="GO" id="GO:0005524">
    <property type="term" value="F:ATP binding"/>
    <property type="evidence" value="ECO:0007669"/>
    <property type="project" value="UniProtKB-UniRule"/>
</dbReference>
<dbReference type="PANTHER" id="PTHR11587:SF2">
    <property type="entry name" value="ARGININOSUCCINATE SYNTHASE"/>
    <property type="match status" value="1"/>
</dbReference>
<proteinExistence type="inferred from homology"/>
<keyword evidence="10" id="KW-1133">Transmembrane helix</keyword>
<evidence type="ECO:0000256" key="3">
    <source>
        <dbReference type="ARBA" id="ARBA00012286"/>
    </source>
</evidence>
<dbReference type="InterPro" id="IPR024074">
    <property type="entry name" value="AS_cat/multimer_dom_body"/>
</dbReference>
<dbReference type="FunFam" id="3.90.1260.10:FF:000007">
    <property type="entry name" value="Argininosuccinate synthase"/>
    <property type="match status" value="1"/>
</dbReference>
<reference evidence="13 14" key="1">
    <citation type="journal article" date="2011" name="J. Bacteriol.">
        <title>Genome sequence of 'Pedosphaera parvula' Ellin514, an aerobic Verrucomicrobial isolate from pasture soil.</title>
        <authorList>
            <person name="Kant R."/>
            <person name="van Passel M.W."/>
            <person name="Sangwan P."/>
            <person name="Palva A."/>
            <person name="Lucas S."/>
            <person name="Copeland A."/>
            <person name="Lapidus A."/>
            <person name="Glavina Del Rio T."/>
            <person name="Dalin E."/>
            <person name="Tice H."/>
            <person name="Bruce D."/>
            <person name="Goodwin L."/>
            <person name="Pitluck S."/>
            <person name="Chertkov O."/>
            <person name="Larimer F.W."/>
            <person name="Land M.L."/>
            <person name="Hauser L."/>
            <person name="Brettin T.S."/>
            <person name="Detter J.C."/>
            <person name="Han S."/>
            <person name="de Vos W.M."/>
            <person name="Janssen P.H."/>
            <person name="Smidt H."/>
        </authorList>
    </citation>
    <scope>NUCLEOTIDE SEQUENCE [LARGE SCALE GENOMIC DNA]</scope>
    <source>
        <strain evidence="13 14">Ellin514</strain>
    </source>
</reference>
<dbReference type="GO" id="GO:0006526">
    <property type="term" value="P:L-arginine biosynthetic process"/>
    <property type="evidence" value="ECO:0007669"/>
    <property type="project" value="UniProtKB-UniRule"/>
</dbReference>
<feature type="binding site" evidence="9">
    <location>
        <position position="195"/>
    </location>
    <ligand>
        <name>L-citrulline</name>
        <dbReference type="ChEBI" id="CHEBI:57743"/>
    </ligand>
</feature>
<keyword evidence="8 9" id="KW-0067">ATP-binding</keyword>
<dbReference type="HAMAP" id="MF_00005">
    <property type="entry name" value="Arg_succ_synth_type1"/>
    <property type="match status" value="1"/>
</dbReference>
<comment type="caution">
    <text evidence="13">The sequence shown here is derived from an EMBL/GenBank/DDBJ whole genome shotgun (WGS) entry which is preliminary data.</text>
</comment>
<comment type="catalytic activity">
    <reaction evidence="9">
        <text>L-citrulline + L-aspartate + ATP = 2-(N(omega)-L-arginino)succinate + AMP + diphosphate + H(+)</text>
        <dbReference type="Rhea" id="RHEA:10932"/>
        <dbReference type="ChEBI" id="CHEBI:15378"/>
        <dbReference type="ChEBI" id="CHEBI:29991"/>
        <dbReference type="ChEBI" id="CHEBI:30616"/>
        <dbReference type="ChEBI" id="CHEBI:33019"/>
        <dbReference type="ChEBI" id="CHEBI:57472"/>
        <dbReference type="ChEBI" id="CHEBI:57743"/>
        <dbReference type="ChEBI" id="CHEBI:456215"/>
        <dbReference type="EC" id="6.3.4.5"/>
    </reaction>
</comment>
<feature type="binding site" evidence="9">
    <location>
        <position position="155"/>
    </location>
    <ligand>
        <name>L-citrulline</name>
        <dbReference type="ChEBI" id="CHEBI:57743"/>
    </ligand>
</feature>
<dbReference type="PROSITE" id="PS00565">
    <property type="entry name" value="ARGININOSUCCIN_SYN_2"/>
    <property type="match status" value="1"/>
</dbReference>
<dbReference type="FunFam" id="3.40.50.620:FF:000019">
    <property type="entry name" value="Argininosuccinate synthase"/>
    <property type="match status" value="1"/>
</dbReference>
<keyword evidence="14" id="KW-1185">Reference proteome</keyword>
<keyword evidence="6 9" id="KW-0028">Amino-acid biosynthesis</keyword>
<protein>
    <recommendedName>
        <fullName evidence="3 9">Argininosuccinate synthase</fullName>
        <ecNumber evidence="3 9">6.3.4.5</ecNumber>
    </recommendedName>
    <alternativeName>
        <fullName evidence="9">Citrulline--aspartate ligase</fullName>
    </alternativeName>
</protein>
<name>B9XCH2_PEDPL</name>
<comment type="similarity">
    <text evidence="9">Belongs to the argininosuccinate synthase family. Type 1 subfamily.</text>
</comment>
<evidence type="ECO:0000313" key="13">
    <source>
        <dbReference type="EMBL" id="EEF62640.1"/>
    </source>
</evidence>
<evidence type="ECO:0000256" key="9">
    <source>
        <dbReference type="HAMAP-Rule" id="MF_00005"/>
    </source>
</evidence>
<dbReference type="InterPro" id="IPR023434">
    <property type="entry name" value="Arginosuc_synth_type_1_subfam"/>
</dbReference>
<dbReference type="InterPro" id="IPR014729">
    <property type="entry name" value="Rossmann-like_a/b/a_fold"/>
</dbReference>
<keyword evidence="5 9" id="KW-0436">Ligase</keyword>
<feature type="binding site" evidence="9">
    <location>
        <position position="160"/>
    </location>
    <ligand>
        <name>L-citrulline</name>
        <dbReference type="ChEBI" id="CHEBI:57743"/>
    </ligand>
</feature>
<evidence type="ECO:0000256" key="1">
    <source>
        <dbReference type="ARBA" id="ARBA00004967"/>
    </source>
</evidence>
<dbReference type="AlphaFoldDB" id="B9XCH2"/>
<dbReference type="Gene3D" id="3.40.50.620">
    <property type="entry name" value="HUPs"/>
    <property type="match status" value="1"/>
</dbReference>
<dbReference type="PROSITE" id="PS00564">
    <property type="entry name" value="ARGININOSUCCIN_SYN_1"/>
    <property type="match status" value="1"/>
</dbReference>
<comment type="pathway">
    <text evidence="1 9">Amino-acid biosynthesis; L-arginine biosynthesis; L-arginine from L-ornithine and carbamoyl phosphate: step 2/3.</text>
</comment>
<dbReference type="UniPathway" id="UPA00068">
    <property type="reaction ID" value="UER00113"/>
</dbReference>
<feature type="domain" description="Arginosuccinate synthase C-terminal" evidence="12">
    <location>
        <begin position="247"/>
        <end position="470"/>
    </location>
</feature>
<dbReference type="NCBIfam" id="NF001770">
    <property type="entry name" value="PRK00509.1"/>
    <property type="match status" value="1"/>
</dbReference>
<evidence type="ECO:0000313" key="14">
    <source>
        <dbReference type="Proteomes" id="UP000003688"/>
    </source>
</evidence>
<comment type="subunit">
    <text evidence="2 9">Homotetramer.</text>
</comment>
<dbReference type="InterPro" id="IPR048267">
    <property type="entry name" value="Arginosuc_syn_N"/>
</dbReference>
<dbReference type="InterPro" id="IPR018223">
    <property type="entry name" value="Arginosuc_synth_CS"/>
</dbReference>
<evidence type="ECO:0000256" key="6">
    <source>
        <dbReference type="ARBA" id="ARBA00022605"/>
    </source>
</evidence>
<keyword evidence="10" id="KW-0472">Membrane</keyword>
<feature type="binding site" evidence="9">
    <location>
        <position position="104"/>
    </location>
    <ligand>
        <name>ATP</name>
        <dbReference type="ChEBI" id="CHEBI:30616"/>
    </ligand>
</feature>
<dbReference type="CDD" id="cd01999">
    <property type="entry name" value="ASS"/>
    <property type="match status" value="1"/>
</dbReference>
<dbReference type="GO" id="GO:0004055">
    <property type="term" value="F:argininosuccinate synthase activity"/>
    <property type="evidence" value="ECO:0007669"/>
    <property type="project" value="UniProtKB-UniRule"/>
</dbReference>
<feature type="binding site" evidence="9">
    <location>
        <position position="257"/>
    </location>
    <ligand>
        <name>L-citrulline</name>
        <dbReference type="ChEBI" id="CHEBI:57743"/>
    </ligand>
</feature>
<dbReference type="Proteomes" id="UP000003688">
    <property type="component" value="Unassembled WGS sequence"/>
</dbReference>
<organism evidence="13 14">
    <name type="scientific">Pedosphaera parvula (strain Ellin514)</name>
    <dbReference type="NCBI Taxonomy" id="320771"/>
    <lineage>
        <taxon>Bacteria</taxon>
        <taxon>Pseudomonadati</taxon>
        <taxon>Verrucomicrobiota</taxon>
        <taxon>Pedosphaerae</taxon>
        <taxon>Pedosphaerales</taxon>
        <taxon>Pedosphaeraceae</taxon>
        <taxon>Pedosphaera</taxon>
    </lineage>
</organism>
<dbReference type="STRING" id="320771.Cflav_PD5275"/>
<dbReference type="Gene3D" id="3.90.1260.10">
    <property type="entry name" value="Argininosuccinate synthetase, chain A, domain 2"/>
    <property type="match status" value="1"/>
</dbReference>
<keyword evidence="7 9" id="KW-0547">Nucleotide-binding</keyword>
<dbReference type="GO" id="GO:0005737">
    <property type="term" value="C:cytoplasm"/>
    <property type="evidence" value="ECO:0007669"/>
    <property type="project" value="UniProtKB-SubCell"/>
</dbReference>
<evidence type="ECO:0000256" key="7">
    <source>
        <dbReference type="ARBA" id="ARBA00022741"/>
    </source>
</evidence>
<dbReference type="Pfam" id="PF00764">
    <property type="entry name" value="Arginosuc_synth"/>
    <property type="match status" value="1"/>
</dbReference>
<keyword evidence="9" id="KW-0963">Cytoplasm</keyword>
<feature type="transmembrane region" description="Helical" evidence="10">
    <location>
        <begin position="20"/>
        <end position="41"/>
    </location>
</feature>
<feature type="binding site" evidence="9">
    <location>
        <position position="337"/>
    </location>
    <ligand>
        <name>L-citrulline</name>
        <dbReference type="ChEBI" id="CHEBI:57743"/>
    </ligand>
</feature>
<evidence type="ECO:0000259" key="11">
    <source>
        <dbReference type="Pfam" id="PF00764"/>
    </source>
</evidence>
<evidence type="ECO:0000256" key="5">
    <source>
        <dbReference type="ARBA" id="ARBA00022598"/>
    </source>
</evidence>
<keyword evidence="10" id="KW-0812">Transmembrane</keyword>
<feature type="binding site" evidence="9">
    <location>
        <begin position="77"/>
        <end position="85"/>
    </location>
    <ligand>
        <name>ATP</name>
        <dbReference type="ChEBI" id="CHEBI:30616"/>
    </ligand>
</feature>
<feature type="binding site" evidence="9">
    <location>
        <position position="248"/>
    </location>
    <ligand>
        <name>L-citrulline</name>
        <dbReference type="ChEBI" id="CHEBI:57743"/>
    </ligand>
</feature>
<evidence type="ECO:0000256" key="4">
    <source>
        <dbReference type="ARBA" id="ARBA00022571"/>
    </source>
</evidence>
<evidence type="ECO:0000256" key="10">
    <source>
        <dbReference type="SAM" id="Phobius"/>
    </source>
</evidence>
<dbReference type="SUPFAM" id="SSF52402">
    <property type="entry name" value="Adenine nucleotide alpha hydrolases-like"/>
    <property type="match status" value="1"/>
</dbReference>
<dbReference type="EMBL" id="ABOX02000004">
    <property type="protein sequence ID" value="EEF62640.1"/>
    <property type="molecule type" value="Genomic_DNA"/>
</dbReference>
<sequence length="483" mass="54067">MAIAVKAFLRSKKPSNPEHLRCLLIFTTFCFVLPLFYVILHVLRAKIFFLVFSSSHFPLGVLSSLAVNLLRMKIVLAYSGGLDTSVLLSWIKEKYNAEMIAFCADIGQEEELKGLDKKAMKTGASKLYIDNLQEEFARDFIFPMMQAGAIYENQYFLGTSIARPLIAKRMVEIARKEKAQFIAHGATGKGNDQVRFELTAAALAPDLEVIAPWRDASFRSQFPGRAEMIQYCADKKIPVEASAKKPYSMDRNLLHISFEAGILEDPWLDAFAPENKAMFKLSVSPEDAPNKPEYVTLDFVKGDCVAVNGQKLNPLGVMKALNKLGGKHGVGRVDLVENRFVGMKSRGVYETPGGAILHFAHRQMESITMDREVMHIRDSLIPKYAELVYYGFWFAPERLALQALVTESQKDVTGTIRVKLYKGNIMTAGRKSPVSLYNPHIATMEADPTKAYNQDDATGFIRLNGLRLRVASQVHNAAKKKKK</sequence>
<evidence type="ECO:0000256" key="8">
    <source>
        <dbReference type="ARBA" id="ARBA00022840"/>
    </source>
</evidence>
<feature type="binding site" evidence="9">
    <location>
        <position position="191"/>
    </location>
    <ligand>
        <name>L-aspartate</name>
        <dbReference type="ChEBI" id="CHEBI:29991"/>
    </ligand>
</feature>
<feature type="binding site" evidence="9">
    <location>
        <position position="192"/>
    </location>
    <ligand>
        <name>L-aspartate</name>
        <dbReference type="ChEBI" id="CHEBI:29991"/>
    </ligand>
</feature>
<accession>B9XCH2</accession>
<evidence type="ECO:0000259" key="12">
    <source>
        <dbReference type="Pfam" id="PF20979"/>
    </source>
</evidence>
<dbReference type="SUPFAM" id="SSF69864">
    <property type="entry name" value="Argininosuccinate synthetase, C-terminal domain"/>
    <property type="match status" value="1"/>
</dbReference>
<feature type="binding site" evidence="9">
    <location>
        <position position="187"/>
    </location>
    <ligand>
        <name>L-aspartate</name>
        <dbReference type="ChEBI" id="CHEBI:29991"/>
    </ligand>
</feature>
<dbReference type="InterPro" id="IPR001518">
    <property type="entry name" value="Arginosuc_synth"/>
</dbReference>
<dbReference type="NCBIfam" id="TIGR00032">
    <property type="entry name" value="argG"/>
    <property type="match status" value="1"/>
</dbReference>
<evidence type="ECO:0000256" key="2">
    <source>
        <dbReference type="ARBA" id="ARBA00011881"/>
    </source>
</evidence>
<dbReference type="Pfam" id="PF20979">
    <property type="entry name" value="Arginosuc_syn_C"/>
    <property type="match status" value="1"/>
</dbReference>
<gene>
    <name evidence="9" type="primary">argG</name>
    <name evidence="13" type="ORF">Cflav_PD5275</name>
</gene>
<feature type="binding site" evidence="9">
    <location>
        <position position="185"/>
    </location>
    <ligand>
        <name>ATP</name>
        <dbReference type="ChEBI" id="CHEBI:30616"/>
    </ligand>
</feature>
<dbReference type="EC" id="6.3.4.5" evidence="3 9"/>
<dbReference type="InterPro" id="IPR048268">
    <property type="entry name" value="Arginosuc_syn_C"/>
</dbReference>
<dbReference type="GO" id="GO:0000050">
    <property type="term" value="P:urea cycle"/>
    <property type="evidence" value="ECO:0007669"/>
    <property type="project" value="TreeGrafter"/>
</dbReference>